<dbReference type="RefSeq" id="XP_005827156.1">
    <property type="nucleotide sequence ID" value="XM_005827099.1"/>
</dbReference>
<name>L1IV87_GUITC</name>
<dbReference type="HOGENOM" id="CLU_1242154_0_0_1"/>
<dbReference type="EnsemblProtists" id="EKX40176">
    <property type="protein sequence ID" value="EKX40176"/>
    <property type="gene ID" value="GUITHDRAFT_154179"/>
</dbReference>
<dbReference type="KEGG" id="gtt:GUITHDRAFT_154179"/>
<dbReference type="PaxDb" id="55529-EKX40176"/>
<gene>
    <name evidence="2" type="ORF">GUITHDRAFT_154179</name>
</gene>
<dbReference type="AlphaFoldDB" id="L1IV87"/>
<evidence type="ECO:0000313" key="4">
    <source>
        <dbReference type="Proteomes" id="UP000011087"/>
    </source>
</evidence>
<organism evidence="2">
    <name type="scientific">Guillardia theta (strain CCMP2712)</name>
    <name type="common">Cryptophyte</name>
    <dbReference type="NCBI Taxonomy" id="905079"/>
    <lineage>
        <taxon>Eukaryota</taxon>
        <taxon>Cryptophyceae</taxon>
        <taxon>Pyrenomonadales</taxon>
        <taxon>Geminigeraceae</taxon>
        <taxon>Guillardia</taxon>
    </lineage>
</organism>
<sequence>MSHLIKERKITFPQRQSLDQDELRTMIIETVQSKALFPNIFSRSRQQPRTSSPQFGNGASSLVDMEESKSRRGGKLFIASSQNESMHPRSTGKVRYVREKSLSHAEASQWIVGGPPQRPLLPKLGIGRLHADSFYSSHLPVPLTDYNYTSPEVRLKSHSKIVDFQSSVSLRSPETVKPPRASSLAFADLVAQGDYSKERTSRKSFKETAVRISHFKSIMSASR</sequence>
<keyword evidence="4" id="KW-1185">Reference proteome</keyword>
<evidence type="ECO:0000256" key="1">
    <source>
        <dbReference type="SAM" id="MobiDB-lite"/>
    </source>
</evidence>
<dbReference type="GeneID" id="17296914"/>
<reference evidence="4" key="2">
    <citation type="submission" date="2012-11" db="EMBL/GenBank/DDBJ databases">
        <authorList>
            <person name="Kuo A."/>
            <person name="Curtis B.A."/>
            <person name="Tanifuji G."/>
            <person name="Burki F."/>
            <person name="Gruber A."/>
            <person name="Irimia M."/>
            <person name="Maruyama S."/>
            <person name="Arias M.C."/>
            <person name="Ball S.G."/>
            <person name="Gile G.H."/>
            <person name="Hirakawa Y."/>
            <person name="Hopkins J.F."/>
            <person name="Rensing S.A."/>
            <person name="Schmutz J."/>
            <person name="Symeonidi A."/>
            <person name="Elias M."/>
            <person name="Eveleigh R.J."/>
            <person name="Herman E.K."/>
            <person name="Klute M.J."/>
            <person name="Nakayama T."/>
            <person name="Obornik M."/>
            <person name="Reyes-Prieto A."/>
            <person name="Armbrust E.V."/>
            <person name="Aves S.J."/>
            <person name="Beiko R.G."/>
            <person name="Coutinho P."/>
            <person name="Dacks J.B."/>
            <person name="Durnford D.G."/>
            <person name="Fast N.M."/>
            <person name="Green B.R."/>
            <person name="Grisdale C."/>
            <person name="Hempe F."/>
            <person name="Henrissat B."/>
            <person name="Hoppner M.P."/>
            <person name="Ishida K.-I."/>
            <person name="Kim E."/>
            <person name="Koreny L."/>
            <person name="Kroth P.G."/>
            <person name="Liu Y."/>
            <person name="Malik S.-B."/>
            <person name="Maier U.G."/>
            <person name="McRose D."/>
            <person name="Mock T."/>
            <person name="Neilson J.A."/>
            <person name="Onodera N.T."/>
            <person name="Poole A.M."/>
            <person name="Pritham E.J."/>
            <person name="Richards T.A."/>
            <person name="Rocap G."/>
            <person name="Roy S.W."/>
            <person name="Sarai C."/>
            <person name="Schaack S."/>
            <person name="Shirato S."/>
            <person name="Slamovits C.H."/>
            <person name="Spencer D.F."/>
            <person name="Suzuki S."/>
            <person name="Worden A.Z."/>
            <person name="Zauner S."/>
            <person name="Barry K."/>
            <person name="Bell C."/>
            <person name="Bharti A.K."/>
            <person name="Crow J.A."/>
            <person name="Grimwood J."/>
            <person name="Kramer R."/>
            <person name="Lindquist E."/>
            <person name="Lucas S."/>
            <person name="Salamov A."/>
            <person name="McFadden G.I."/>
            <person name="Lane C.E."/>
            <person name="Keeling P.J."/>
            <person name="Gray M.W."/>
            <person name="Grigoriev I.V."/>
            <person name="Archibald J.M."/>
        </authorList>
    </citation>
    <scope>NUCLEOTIDE SEQUENCE</scope>
    <source>
        <strain evidence="4">CCMP2712</strain>
    </source>
</reference>
<evidence type="ECO:0000313" key="2">
    <source>
        <dbReference type="EMBL" id="EKX40176.1"/>
    </source>
</evidence>
<reference evidence="2 4" key="1">
    <citation type="journal article" date="2012" name="Nature">
        <title>Algal genomes reveal evolutionary mosaicism and the fate of nucleomorphs.</title>
        <authorList>
            <consortium name="DOE Joint Genome Institute"/>
            <person name="Curtis B.A."/>
            <person name="Tanifuji G."/>
            <person name="Burki F."/>
            <person name="Gruber A."/>
            <person name="Irimia M."/>
            <person name="Maruyama S."/>
            <person name="Arias M.C."/>
            <person name="Ball S.G."/>
            <person name="Gile G.H."/>
            <person name="Hirakawa Y."/>
            <person name="Hopkins J.F."/>
            <person name="Kuo A."/>
            <person name="Rensing S.A."/>
            <person name="Schmutz J."/>
            <person name="Symeonidi A."/>
            <person name="Elias M."/>
            <person name="Eveleigh R.J."/>
            <person name="Herman E.K."/>
            <person name="Klute M.J."/>
            <person name="Nakayama T."/>
            <person name="Obornik M."/>
            <person name="Reyes-Prieto A."/>
            <person name="Armbrust E.V."/>
            <person name="Aves S.J."/>
            <person name="Beiko R.G."/>
            <person name="Coutinho P."/>
            <person name="Dacks J.B."/>
            <person name="Durnford D.G."/>
            <person name="Fast N.M."/>
            <person name="Green B.R."/>
            <person name="Grisdale C.J."/>
            <person name="Hempel F."/>
            <person name="Henrissat B."/>
            <person name="Hoppner M.P."/>
            <person name="Ishida K."/>
            <person name="Kim E."/>
            <person name="Koreny L."/>
            <person name="Kroth P.G."/>
            <person name="Liu Y."/>
            <person name="Malik S.B."/>
            <person name="Maier U.G."/>
            <person name="McRose D."/>
            <person name="Mock T."/>
            <person name="Neilson J.A."/>
            <person name="Onodera N.T."/>
            <person name="Poole A.M."/>
            <person name="Pritham E.J."/>
            <person name="Richards T.A."/>
            <person name="Rocap G."/>
            <person name="Roy S.W."/>
            <person name="Sarai C."/>
            <person name="Schaack S."/>
            <person name="Shirato S."/>
            <person name="Slamovits C.H."/>
            <person name="Spencer D.F."/>
            <person name="Suzuki S."/>
            <person name="Worden A.Z."/>
            <person name="Zauner S."/>
            <person name="Barry K."/>
            <person name="Bell C."/>
            <person name="Bharti A.K."/>
            <person name="Crow J.A."/>
            <person name="Grimwood J."/>
            <person name="Kramer R."/>
            <person name="Lindquist E."/>
            <person name="Lucas S."/>
            <person name="Salamov A."/>
            <person name="McFadden G.I."/>
            <person name="Lane C.E."/>
            <person name="Keeling P.J."/>
            <person name="Gray M.W."/>
            <person name="Grigoriev I.V."/>
            <person name="Archibald J.M."/>
        </authorList>
    </citation>
    <scope>NUCLEOTIDE SEQUENCE</scope>
    <source>
        <strain evidence="2 4">CCMP2712</strain>
    </source>
</reference>
<dbReference type="EMBL" id="JH993033">
    <property type="protein sequence ID" value="EKX40176.1"/>
    <property type="molecule type" value="Genomic_DNA"/>
</dbReference>
<reference evidence="3" key="3">
    <citation type="submission" date="2015-06" db="UniProtKB">
        <authorList>
            <consortium name="EnsemblProtists"/>
        </authorList>
    </citation>
    <scope>IDENTIFICATION</scope>
</reference>
<accession>L1IV87</accession>
<protein>
    <submittedName>
        <fullName evidence="2 3">Uncharacterized protein</fullName>
    </submittedName>
</protein>
<evidence type="ECO:0000313" key="3">
    <source>
        <dbReference type="EnsemblProtists" id="EKX40176"/>
    </source>
</evidence>
<feature type="compositionally biased region" description="Low complexity" evidence="1">
    <location>
        <begin position="43"/>
        <end position="54"/>
    </location>
</feature>
<dbReference type="Proteomes" id="UP000011087">
    <property type="component" value="Unassembled WGS sequence"/>
</dbReference>
<proteinExistence type="predicted"/>
<feature type="region of interest" description="Disordered" evidence="1">
    <location>
        <begin position="43"/>
        <end position="68"/>
    </location>
</feature>